<dbReference type="PROSITE" id="PS51736">
    <property type="entry name" value="RECOMBINASES_3"/>
    <property type="match status" value="1"/>
</dbReference>
<dbReference type="SUPFAM" id="SSF53041">
    <property type="entry name" value="Resolvase-like"/>
    <property type="match status" value="1"/>
</dbReference>
<dbReference type="InterPro" id="IPR006120">
    <property type="entry name" value="Resolvase_HTH_dom"/>
</dbReference>
<comment type="similarity">
    <text evidence="1">Belongs to the site-specific recombinase resolvase family.</text>
</comment>
<organism evidence="8 9">
    <name type="scientific">Clostridium polyendosporum</name>
    <dbReference type="NCBI Taxonomy" id="69208"/>
    <lineage>
        <taxon>Bacteria</taxon>
        <taxon>Bacillati</taxon>
        <taxon>Bacillota</taxon>
        <taxon>Clostridia</taxon>
        <taxon>Eubacteriales</taxon>
        <taxon>Clostridiaceae</taxon>
        <taxon>Clostridium</taxon>
    </lineage>
</organism>
<protein>
    <submittedName>
        <fullName evidence="8">Resolvase</fullName>
    </submittedName>
</protein>
<dbReference type="Pfam" id="PF00239">
    <property type="entry name" value="Resolvase"/>
    <property type="match status" value="1"/>
</dbReference>
<keyword evidence="2" id="KW-0229">DNA integration</keyword>
<feature type="active site" description="O-(5'-phospho-DNA)-serine intermediate" evidence="5 6">
    <location>
        <position position="11"/>
    </location>
</feature>
<dbReference type="PROSITE" id="PS00397">
    <property type="entry name" value="RECOMBINASES_1"/>
    <property type="match status" value="1"/>
</dbReference>
<dbReference type="InterPro" id="IPR006119">
    <property type="entry name" value="Resolv_N"/>
</dbReference>
<name>A0A919VHC7_9CLOT</name>
<dbReference type="AlphaFoldDB" id="A0A919VHC7"/>
<evidence type="ECO:0000259" key="7">
    <source>
        <dbReference type="PROSITE" id="PS51736"/>
    </source>
</evidence>
<dbReference type="Gene3D" id="3.40.50.1390">
    <property type="entry name" value="Resolvase, N-terminal catalytic domain"/>
    <property type="match status" value="1"/>
</dbReference>
<dbReference type="PANTHER" id="PTHR30461">
    <property type="entry name" value="DNA-INVERTASE FROM LAMBDOID PROPHAGE"/>
    <property type="match status" value="1"/>
</dbReference>
<dbReference type="GO" id="GO:0000150">
    <property type="term" value="F:DNA strand exchange activity"/>
    <property type="evidence" value="ECO:0007669"/>
    <property type="project" value="InterPro"/>
</dbReference>
<dbReference type="Proteomes" id="UP000679179">
    <property type="component" value="Unassembled WGS sequence"/>
</dbReference>
<dbReference type="GO" id="GO:0015074">
    <property type="term" value="P:DNA integration"/>
    <property type="evidence" value="ECO:0007669"/>
    <property type="project" value="UniProtKB-KW"/>
</dbReference>
<proteinExistence type="inferred from homology"/>
<dbReference type="CDD" id="cd03768">
    <property type="entry name" value="SR_ResInv"/>
    <property type="match status" value="1"/>
</dbReference>
<keyword evidence="3" id="KW-0238">DNA-binding</keyword>
<evidence type="ECO:0000313" key="9">
    <source>
        <dbReference type="Proteomes" id="UP000679179"/>
    </source>
</evidence>
<keyword evidence="9" id="KW-1185">Reference proteome</keyword>
<dbReference type="EMBL" id="BOPZ01000027">
    <property type="protein sequence ID" value="GIM30122.1"/>
    <property type="molecule type" value="Genomic_DNA"/>
</dbReference>
<sequence length="199" mass="22146">MGKIIGYCRVSSKGQLDNNSLEQQENTILEKYANAVIYKEQFTGTTTDRPVLKSILSDLEQGDTLVVSKLDRLARNTVEGIDTVQKLFDKGVAVHVLNVGLLENTSMGKFFLTTLLAVAEMERNTIIERTQTGKAIAKTKAGFKEGRPKSYTRKQLDHALSMLSVNGGKHSYNEVADITNISKSTLIREVRNRKVEVLK</sequence>
<comment type="caution">
    <text evidence="8">The sequence shown here is derived from an EMBL/GenBank/DDBJ whole genome shotgun (WGS) entry which is preliminary data.</text>
</comment>
<dbReference type="PANTHER" id="PTHR30461:SF2">
    <property type="entry name" value="SERINE RECOMBINASE PINE-RELATED"/>
    <property type="match status" value="1"/>
</dbReference>
<accession>A0A919VHC7</accession>
<dbReference type="GO" id="GO:0003677">
    <property type="term" value="F:DNA binding"/>
    <property type="evidence" value="ECO:0007669"/>
    <property type="project" value="UniProtKB-KW"/>
</dbReference>
<evidence type="ECO:0000256" key="5">
    <source>
        <dbReference type="PIRSR" id="PIRSR606118-50"/>
    </source>
</evidence>
<dbReference type="Gene3D" id="1.10.10.60">
    <property type="entry name" value="Homeodomain-like"/>
    <property type="match status" value="1"/>
</dbReference>
<evidence type="ECO:0000256" key="4">
    <source>
        <dbReference type="ARBA" id="ARBA00023172"/>
    </source>
</evidence>
<dbReference type="Pfam" id="PF02796">
    <property type="entry name" value="HTH_7"/>
    <property type="match status" value="1"/>
</dbReference>
<dbReference type="SMART" id="SM00857">
    <property type="entry name" value="Resolvase"/>
    <property type="match status" value="1"/>
</dbReference>
<dbReference type="InterPro" id="IPR050639">
    <property type="entry name" value="SSR_resolvase"/>
</dbReference>
<gene>
    <name evidence="8" type="ORF">CPJCM30710_27880</name>
</gene>
<evidence type="ECO:0000256" key="2">
    <source>
        <dbReference type="ARBA" id="ARBA00022908"/>
    </source>
</evidence>
<reference evidence="8" key="1">
    <citation type="submission" date="2021-03" db="EMBL/GenBank/DDBJ databases">
        <title>Taxonomic study of Clostridium polyendosporum from meadow-gley soil under rice.</title>
        <authorList>
            <person name="Kobayashi H."/>
            <person name="Tanizawa Y."/>
            <person name="Yagura M."/>
        </authorList>
    </citation>
    <scope>NUCLEOTIDE SEQUENCE</scope>
    <source>
        <strain evidence="8">JCM 30710</strain>
    </source>
</reference>
<dbReference type="InterPro" id="IPR036162">
    <property type="entry name" value="Resolvase-like_N_sf"/>
</dbReference>
<feature type="domain" description="Resolvase/invertase-type recombinase catalytic" evidence="7">
    <location>
        <begin position="3"/>
        <end position="141"/>
    </location>
</feature>
<evidence type="ECO:0000313" key="8">
    <source>
        <dbReference type="EMBL" id="GIM30122.1"/>
    </source>
</evidence>
<evidence type="ECO:0000256" key="3">
    <source>
        <dbReference type="ARBA" id="ARBA00023125"/>
    </source>
</evidence>
<dbReference type="InterPro" id="IPR006118">
    <property type="entry name" value="Recombinase_CS"/>
</dbReference>
<keyword evidence="4" id="KW-0233">DNA recombination</keyword>
<dbReference type="RefSeq" id="WP_212904798.1">
    <property type="nucleotide sequence ID" value="NZ_BOPZ01000027.1"/>
</dbReference>
<dbReference type="PROSITE" id="PS00398">
    <property type="entry name" value="RECOMBINASES_2"/>
    <property type="match status" value="1"/>
</dbReference>
<evidence type="ECO:0000256" key="6">
    <source>
        <dbReference type="PROSITE-ProRule" id="PRU10137"/>
    </source>
</evidence>
<evidence type="ECO:0000256" key="1">
    <source>
        <dbReference type="ARBA" id="ARBA00009913"/>
    </source>
</evidence>